<organism evidence="1 2">
    <name type="scientific">Candidatus Desulfovibrio intestinavium</name>
    <dbReference type="NCBI Taxonomy" id="2838534"/>
    <lineage>
        <taxon>Bacteria</taxon>
        <taxon>Pseudomonadati</taxon>
        <taxon>Thermodesulfobacteriota</taxon>
        <taxon>Desulfovibrionia</taxon>
        <taxon>Desulfovibrionales</taxon>
        <taxon>Desulfovibrionaceae</taxon>
        <taxon>Desulfovibrio</taxon>
    </lineage>
</organism>
<protein>
    <submittedName>
        <fullName evidence="1">Uncharacterized protein</fullName>
    </submittedName>
</protein>
<accession>A0A9D2KQE5</accession>
<evidence type="ECO:0000313" key="1">
    <source>
        <dbReference type="EMBL" id="HJA78898.1"/>
    </source>
</evidence>
<reference evidence="1" key="1">
    <citation type="journal article" date="2021" name="PeerJ">
        <title>Extensive microbial diversity within the chicken gut microbiome revealed by metagenomics and culture.</title>
        <authorList>
            <person name="Gilroy R."/>
            <person name="Ravi A."/>
            <person name="Getino M."/>
            <person name="Pursley I."/>
            <person name="Horton D.L."/>
            <person name="Alikhan N.F."/>
            <person name="Baker D."/>
            <person name="Gharbi K."/>
            <person name="Hall N."/>
            <person name="Watson M."/>
            <person name="Adriaenssens E.M."/>
            <person name="Foster-Nyarko E."/>
            <person name="Jarju S."/>
            <person name="Secka A."/>
            <person name="Antonio M."/>
            <person name="Oren A."/>
            <person name="Chaudhuri R.R."/>
            <person name="La Ragione R."/>
            <person name="Hildebrand F."/>
            <person name="Pallen M.J."/>
        </authorList>
    </citation>
    <scope>NUCLEOTIDE SEQUENCE</scope>
    <source>
        <strain evidence="1">5032</strain>
    </source>
</reference>
<dbReference type="AlphaFoldDB" id="A0A9D2KQE5"/>
<dbReference type="Proteomes" id="UP000823821">
    <property type="component" value="Unassembled WGS sequence"/>
</dbReference>
<proteinExistence type="predicted"/>
<evidence type="ECO:0000313" key="2">
    <source>
        <dbReference type="Proteomes" id="UP000823821"/>
    </source>
</evidence>
<dbReference type="EMBL" id="DWZD01000033">
    <property type="protein sequence ID" value="HJA78898.1"/>
    <property type="molecule type" value="Genomic_DNA"/>
</dbReference>
<name>A0A9D2KQE5_9BACT</name>
<reference evidence="1" key="2">
    <citation type="submission" date="2021-04" db="EMBL/GenBank/DDBJ databases">
        <authorList>
            <person name="Gilroy R."/>
        </authorList>
    </citation>
    <scope>NUCLEOTIDE SEQUENCE</scope>
    <source>
        <strain evidence="1">5032</strain>
    </source>
</reference>
<sequence>MWALLASLASGLGKGLGGLLGRDAKRAEAQSRLNEREVEGAPASRLRLWRSFLGWVLALLFVWEVAGRLVLVPLLAPQWAAQLPPSTLDQIMSLLLGMLGLGL</sequence>
<gene>
    <name evidence="1" type="ORF">H9784_04920</name>
</gene>
<comment type="caution">
    <text evidence="1">The sequence shown here is derived from an EMBL/GenBank/DDBJ whole genome shotgun (WGS) entry which is preliminary data.</text>
</comment>